<keyword evidence="6" id="KW-1185">Reference proteome</keyword>
<sequence length="544" mass="61030">MVHSEQTTDVLIVGAGPTGLMAANELLHGGVDFTIIEKREAPSIYSKALGIQPRSLEALDRLGLAETFIKQSFLLPGAKFHLEKAGTVTVELSQLDSRFPYLCTLPQSETERILEEHLNHHEVTVQRQWELNQLSQTEDGVTATVNHAEGTTQIKARYVLACDGSHSPVRKALGISFLGKKDNISFALGDVSIEGLEHGYLNAFLTERGIAAFFPFKEGHFRVITIDFSKMDQSHHKELPLEELQNQIDHLLPGRFRLSKPRWLARFGTDHRQIPSYRTGSTFFLGDAAHIHNPIGGQGMNLGLQDASNLAWKLALVLSHQAPPSLLDTYHTERYPVAQQIIKTTTQALKTMTIKPPWTLFRNWLGIGALSTPIVQKKFINNLSNLSISYRSAPHIATQTDHSLAFTALQAGDRIPHIHFLDRDYQEIRLHSLLQQHRFLALLYTEVADQSTLSDANAWAQAIREQFGDLITPFLVARAGNPTNYDNQLPTLFDLKNEAANKIGMRERHLIVIRPDGHLVFHQSTFDIPSSTHKLSTFIQLKKI</sequence>
<dbReference type="Gene3D" id="3.30.70.2450">
    <property type="match status" value="1"/>
</dbReference>
<dbReference type="SUPFAM" id="SSF51905">
    <property type="entry name" value="FAD/NAD(P)-binding domain"/>
    <property type="match status" value="1"/>
</dbReference>
<dbReference type="PRINTS" id="PR00420">
    <property type="entry name" value="RNGMNOXGNASE"/>
</dbReference>
<dbReference type="Proteomes" id="UP000198660">
    <property type="component" value="Unassembled WGS sequence"/>
</dbReference>
<evidence type="ECO:0000256" key="3">
    <source>
        <dbReference type="ARBA" id="ARBA00022827"/>
    </source>
</evidence>
<dbReference type="OrthoDB" id="9766816at2"/>
<dbReference type="InterPro" id="IPR036188">
    <property type="entry name" value="FAD/NAD-bd_sf"/>
</dbReference>
<keyword evidence="3" id="KW-0274">FAD</keyword>
<dbReference type="GO" id="GO:0016709">
    <property type="term" value="F:oxidoreductase activity, acting on paired donors, with incorporation or reduction of molecular oxygen, NAD(P)H as one donor, and incorporation of one atom of oxygen"/>
    <property type="evidence" value="ECO:0007669"/>
    <property type="project" value="UniProtKB-ARBA"/>
</dbReference>
<dbReference type="GO" id="GO:0071949">
    <property type="term" value="F:FAD binding"/>
    <property type="evidence" value="ECO:0007669"/>
    <property type="project" value="InterPro"/>
</dbReference>
<dbReference type="InterPro" id="IPR050641">
    <property type="entry name" value="RIFMO-like"/>
</dbReference>
<comment type="cofactor">
    <cofactor evidence="1">
        <name>FAD</name>
        <dbReference type="ChEBI" id="CHEBI:57692"/>
    </cofactor>
</comment>
<reference evidence="6" key="1">
    <citation type="submission" date="2016-10" db="EMBL/GenBank/DDBJ databases">
        <authorList>
            <person name="Varghese N."/>
            <person name="Submissions S."/>
        </authorList>
    </citation>
    <scope>NUCLEOTIDE SEQUENCE [LARGE SCALE GENOMIC DNA]</scope>
    <source>
        <strain evidence="6">DSM 45789</strain>
    </source>
</reference>
<feature type="domain" description="FAD-binding" evidence="4">
    <location>
        <begin position="8"/>
        <end position="344"/>
    </location>
</feature>
<evidence type="ECO:0000256" key="1">
    <source>
        <dbReference type="ARBA" id="ARBA00001974"/>
    </source>
</evidence>
<dbReference type="Pfam" id="PF01494">
    <property type="entry name" value="FAD_binding_3"/>
    <property type="match status" value="1"/>
</dbReference>
<evidence type="ECO:0000313" key="5">
    <source>
        <dbReference type="EMBL" id="SFT01893.1"/>
    </source>
</evidence>
<dbReference type="InterPro" id="IPR002938">
    <property type="entry name" value="FAD-bd"/>
</dbReference>
<organism evidence="5 6">
    <name type="scientific">Marininema halotolerans</name>
    <dbReference type="NCBI Taxonomy" id="1155944"/>
    <lineage>
        <taxon>Bacteria</taxon>
        <taxon>Bacillati</taxon>
        <taxon>Bacillota</taxon>
        <taxon>Bacilli</taxon>
        <taxon>Bacillales</taxon>
        <taxon>Thermoactinomycetaceae</taxon>
        <taxon>Marininema</taxon>
    </lineage>
</organism>
<evidence type="ECO:0000256" key="2">
    <source>
        <dbReference type="ARBA" id="ARBA00022630"/>
    </source>
</evidence>
<dbReference type="RefSeq" id="WP_091839526.1">
    <property type="nucleotide sequence ID" value="NZ_FPAA01000017.1"/>
</dbReference>
<dbReference type="PANTHER" id="PTHR43004">
    <property type="entry name" value="TRK SYSTEM POTASSIUM UPTAKE PROTEIN"/>
    <property type="match status" value="1"/>
</dbReference>
<proteinExistence type="predicted"/>
<dbReference type="Gene3D" id="3.40.30.120">
    <property type="match status" value="1"/>
</dbReference>
<dbReference type="PANTHER" id="PTHR43004:SF19">
    <property type="entry name" value="BINDING MONOOXYGENASE, PUTATIVE (JCVI)-RELATED"/>
    <property type="match status" value="1"/>
</dbReference>
<evidence type="ECO:0000313" key="6">
    <source>
        <dbReference type="Proteomes" id="UP000198660"/>
    </source>
</evidence>
<dbReference type="AlphaFoldDB" id="A0A1I6UKE0"/>
<keyword evidence="2" id="KW-0285">Flavoprotein</keyword>
<name>A0A1I6UKE0_9BACL</name>
<dbReference type="Gene3D" id="3.50.50.60">
    <property type="entry name" value="FAD/NAD(P)-binding domain"/>
    <property type="match status" value="2"/>
</dbReference>
<dbReference type="EMBL" id="FPAA01000017">
    <property type="protein sequence ID" value="SFT01893.1"/>
    <property type="molecule type" value="Genomic_DNA"/>
</dbReference>
<accession>A0A1I6UKE0</accession>
<evidence type="ECO:0000259" key="4">
    <source>
        <dbReference type="Pfam" id="PF01494"/>
    </source>
</evidence>
<protein>
    <submittedName>
        <fullName evidence="5">2-polyprenyl-6-methoxyphenol hydroxylase</fullName>
    </submittedName>
</protein>
<gene>
    <name evidence="5" type="ORF">SAMN05444972_11739</name>
</gene>